<dbReference type="CDD" id="cd12148">
    <property type="entry name" value="fungal_TF_MHR"/>
    <property type="match status" value="1"/>
</dbReference>
<dbReference type="Proteomes" id="UP001375240">
    <property type="component" value="Unassembled WGS sequence"/>
</dbReference>
<dbReference type="Pfam" id="PF00172">
    <property type="entry name" value="Zn_clus"/>
    <property type="match status" value="1"/>
</dbReference>
<evidence type="ECO:0000256" key="1">
    <source>
        <dbReference type="ARBA" id="ARBA00022723"/>
    </source>
</evidence>
<feature type="compositionally biased region" description="Low complexity" evidence="3">
    <location>
        <begin position="776"/>
        <end position="790"/>
    </location>
</feature>
<evidence type="ECO:0000256" key="2">
    <source>
        <dbReference type="ARBA" id="ARBA00023242"/>
    </source>
</evidence>
<feature type="compositionally biased region" description="Polar residues" evidence="3">
    <location>
        <begin position="17"/>
        <end position="33"/>
    </location>
</feature>
<evidence type="ECO:0000313" key="6">
    <source>
        <dbReference type="Proteomes" id="UP001375240"/>
    </source>
</evidence>
<dbReference type="GO" id="GO:0003677">
    <property type="term" value="F:DNA binding"/>
    <property type="evidence" value="ECO:0007669"/>
    <property type="project" value="InterPro"/>
</dbReference>
<feature type="region of interest" description="Disordered" evidence="3">
    <location>
        <begin position="57"/>
        <end position="79"/>
    </location>
</feature>
<name>A0AAV9TZC0_9PEZI</name>
<dbReference type="EMBL" id="JAVHNQ010000016">
    <property type="protein sequence ID" value="KAK6331119.1"/>
    <property type="molecule type" value="Genomic_DNA"/>
</dbReference>
<feature type="compositionally biased region" description="Basic and acidic residues" evidence="3">
    <location>
        <begin position="65"/>
        <end position="76"/>
    </location>
</feature>
<feature type="compositionally biased region" description="Low complexity" evidence="3">
    <location>
        <begin position="1"/>
        <end position="12"/>
    </location>
</feature>
<feature type="domain" description="Zn(2)-C6 fungal-type" evidence="4">
    <location>
        <begin position="84"/>
        <end position="114"/>
    </location>
</feature>
<dbReference type="PANTHER" id="PTHR46910:SF25">
    <property type="entry name" value="ABC-TRANSPORTER-REGULATING TRANSCRIPTION FACTOR"/>
    <property type="match status" value="1"/>
</dbReference>
<dbReference type="CDD" id="cd00067">
    <property type="entry name" value="GAL4"/>
    <property type="match status" value="1"/>
</dbReference>
<keyword evidence="2" id="KW-0539">Nucleus</keyword>
<protein>
    <recommendedName>
        <fullName evidence="4">Zn(2)-C6 fungal-type domain-containing protein</fullName>
    </recommendedName>
</protein>
<dbReference type="Pfam" id="PF04082">
    <property type="entry name" value="Fungal_trans"/>
    <property type="match status" value="1"/>
</dbReference>
<proteinExistence type="predicted"/>
<dbReference type="SUPFAM" id="SSF57701">
    <property type="entry name" value="Zn2/Cys6 DNA-binding domain"/>
    <property type="match status" value="1"/>
</dbReference>
<dbReference type="AlphaFoldDB" id="A0AAV9TZC0"/>
<dbReference type="PROSITE" id="PS00463">
    <property type="entry name" value="ZN2_CY6_FUNGAL_1"/>
    <property type="match status" value="1"/>
</dbReference>
<dbReference type="InterPro" id="IPR050987">
    <property type="entry name" value="AtrR-like"/>
</dbReference>
<dbReference type="SMART" id="SM00066">
    <property type="entry name" value="GAL4"/>
    <property type="match status" value="1"/>
</dbReference>
<evidence type="ECO:0000313" key="5">
    <source>
        <dbReference type="EMBL" id="KAK6331119.1"/>
    </source>
</evidence>
<dbReference type="PROSITE" id="PS50048">
    <property type="entry name" value="ZN2_CY6_FUNGAL_2"/>
    <property type="match status" value="1"/>
</dbReference>
<feature type="region of interest" description="Disordered" evidence="3">
    <location>
        <begin position="170"/>
        <end position="220"/>
    </location>
</feature>
<dbReference type="InterPro" id="IPR001138">
    <property type="entry name" value="Zn2Cys6_DnaBD"/>
</dbReference>
<evidence type="ECO:0000256" key="3">
    <source>
        <dbReference type="SAM" id="MobiDB-lite"/>
    </source>
</evidence>
<keyword evidence="6" id="KW-1185">Reference proteome</keyword>
<dbReference type="PANTHER" id="PTHR46910">
    <property type="entry name" value="TRANSCRIPTION FACTOR PDR1"/>
    <property type="match status" value="1"/>
</dbReference>
<dbReference type="GO" id="GO:0000981">
    <property type="term" value="F:DNA-binding transcription factor activity, RNA polymerase II-specific"/>
    <property type="evidence" value="ECO:0007669"/>
    <property type="project" value="InterPro"/>
</dbReference>
<accession>A0AAV9TZC0</accession>
<dbReference type="Gene3D" id="4.10.240.10">
    <property type="entry name" value="Zn(2)-C6 fungal-type DNA-binding domain"/>
    <property type="match status" value="1"/>
</dbReference>
<dbReference type="GO" id="GO:0006351">
    <property type="term" value="P:DNA-templated transcription"/>
    <property type="evidence" value="ECO:0007669"/>
    <property type="project" value="InterPro"/>
</dbReference>
<comment type="caution">
    <text evidence="5">The sequence shown here is derived from an EMBL/GenBank/DDBJ whole genome shotgun (WGS) entry which is preliminary data.</text>
</comment>
<dbReference type="GO" id="GO:0008270">
    <property type="term" value="F:zinc ion binding"/>
    <property type="evidence" value="ECO:0007669"/>
    <property type="project" value="InterPro"/>
</dbReference>
<dbReference type="InterPro" id="IPR036864">
    <property type="entry name" value="Zn2-C6_fun-type_DNA-bd_sf"/>
</dbReference>
<keyword evidence="1" id="KW-0479">Metal-binding</keyword>
<reference evidence="5 6" key="1">
    <citation type="submission" date="2019-10" db="EMBL/GenBank/DDBJ databases">
        <authorList>
            <person name="Palmer J.M."/>
        </authorList>
    </citation>
    <scope>NUCLEOTIDE SEQUENCE [LARGE SCALE GENOMIC DNA]</scope>
    <source>
        <strain evidence="5 6">TWF696</strain>
    </source>
</reference>
<organism evidence="5 6">
    <name type="scientific">Orbilia brochopaga</name>
    <dbReference type="NCBI Taxonomy" id="3140254"/>
    <lineage>
        <taxon>Eukaryota</taxon>
        <taxon>Fungi</taxon>
        <taxon>Dikarya</taxon>
        <taxon>Ascomycota</taxon>
        <taxon>Pezizomycotina</taxon>
        <taxon>Orbiliomycetes</taxon>
        <taxon>Orbiliales</taxon>
        <taxon>Orbiliaceae</taxon>
        <taxon>Orbilia</taxon>
    </lineage>
</organism>
<dbReference type="InterPro" id="IPR007219">
    <property type="entry name" value="XnlR_reg_dom"/>
</dbReference>
<feature type="region of interest" description="Disordered" evidence="3">
    <location>
        <begin position="1"/>
        <end position="43"/>
    </location>
</feature>
<feature type="region of interest" description="Disordered" evidence="3">
    <location>
        <begin position="771"/>
        <end position="790"/>
    </location>
</feature>
<gene>
    <name evidence="5" type="ORF">TWF696_003189</name>
</gene>
<sequence length="900" mass="99858">MAQPSSSASPAPVRGGSSVQLSATEYQAQQLQRQAEKDAAASAAAAAAAAAAVDAISFSPDEDGTPTRHNSDAGDSKRRRIARACDQCRKKKIKCDGKTPACGHCQNYHTECVFTLVEKKRQPPKGAKYIEGLENRLGRMESLLKLSGILPEFDARTDLGTLERKLEAQRAAGNSPGGMLFSRPVSANGTPNSGCGMGYGSSPSDDTREDEEPESLTDKMSSLVTNSRGETRFIGSSSGFSIFSPKGIQWVNSKTGDKAFQKMLVKLIQSDHKFEHWRPDVWDAVFATKTSNPLPSKAEAISYAGEYFRIVNQLFPLYHQETFESLLEEQYSDNPPQGTGWYASLNMVLAMGSRIRGHILRRPSADEDSRGWKYFQNAMCLYPVLTLQNTDILSIQAMLAMALFLQGTANPQPLYNIIAAAVRVAFSIGLHRRADAFGFGREEAEHRKRVFWIAYIIDKDIALRSGRPSIINDDDVNVELPEEESFDGLGMIELTGNRGKVNLFRRGCRFAQIQSRVYMQLYSARAAKQSDGELLNTIGDLDRELEEWRDSIPLDFRPEHEISEAYQIHTLSLIVMHFSYYNCLATIHRMSIAHSYWTNRLAQYAVSGLSTRPLNPRVFSSAALSVSAARSSIHLLKYVDQDDLNCIWLVFYYPVTALITLFANILQNPQDANAKTDLKLMGVVVQFLTRIDEEERTRCGFEKLIYITEEFDRLARAAIERAEKQALMRRKRKKAGGVGTKLKMENGVPGTLLEVPDEDGEEQMNWSPAVAPVQRTPDPNATPATTTTSAAALQTPAETPFDQTTPSERLPAEMDTFGFTYNTPAAQTVSEGDEMSPLTKSFQESFASPFVPQSLWNLNQTFEWDWANLGLINSNGNNGGLGLGDESNPSSLNWDGMNFF</sequence>
<evidence type="ECO:0000259" key="4">
    <source>
        <dbReference type="PROSITE" id="PS50048"/>
    </source>
</evidence>
<dbReference type="SMART" id="SM00906">
    <property type="entry name" value="Fungal_trans"/>
    <property type="match status" value="1"/>
</dbReference>